<dbReference type="EMBL" id="CP037452">
    <property type="protein sequence ID" value="QDV50972.1"/>
    <property type="molecule type" value="Genomic_DNA"/>
</dbReference>
<protein>
    <submittedName>
        <fullName evidence="1">Uncharacterized protein</fullName>
    </submittedName>
</protein>
<accession>A0A518ICZ0</accession>
<dbReference type="AlphaFoldDB" id="A0A518ICZ0"/>
<gene>
    <name evidence="1" type="ORF">Enr17x_30170</name>
</gene>
<reference evidence="1 2" key="1">
    <citation type="submission" date="2019-03" db="EMBL/GenBank/DDBJ databases">
        <title>Deep-cultivation of Planctomycetes and their phenomic and genomic characterization uncovers novel biology.</title>
        <authorList>
            <person name="Wiegand S."/>
            <person name="Jogler M."/>
            <person name="Boedeker C."/>
            <person name="Pinto D."/>
            <person name="Vollmers J."/>
            <person name="Rivas-Marin E."/>
            <person name="Kohn T."/>
            <person name="Peeters S.H."/>
            <person name="Heuer A."/>
            <person name="Rast P."/>
            <person name="Oberbeckmann S."/>
            <person name="Bunk B."/>
            <person name="Jeske O."/>
            <person name="Meyerdierks A."/>
            <person name="Storesund J.E."/>
            <person name="Kallscheuer N."/>
            <person name="Luecker S."/>
            <person name="Lage O.M."/>
            <person name="Pohl T."/>
            <person name="Merkel B.J."/>
            <person name="Hornburger P."/>
            <person name="Mueller R.-W."/>
            <person name="Bruemmer F."/>
            <person name="Labrenz M."/>
            <person name="Spormann A.M."/>
            <person name="Op den Camp H."/>
            <person name="Overmann J."/>
            <person name="Amann R."/>
            <person name="Jetten M.S.M."/>
            <person name="Mascher T."/>
            <person name="Medema M.H."/>
            <person name="Devos D.P."/>
            <person name="Kaster A.-K."/>
            <person name="Ovreas L."/>
            <person name="Rohde M."/>
            <person name="Galperin M.Y."/>
            <person name="Jogler C."/>
        </authorList>
    </citation>
    <scope>NUCLEOTIDE SEQUENCE [LARGE SCALE GENOMIC DNA]</scope>
    <source>
        <strain evidence="1 2">Enr17</strain>
    </source>
</reference>
<dbReference type="RefSeq" id="WP_198001158.1">
    <property type="nucleotide sequence ID" value="NZ_CP037452.1"/>
</dbReference>
<evidence type="ECO:0000313" key="2">
    <source>
        <dbReference type="Proteomes" id="UP000318313"/>
    </source>
</evidence>
<dbReference type="Proteomes" id="UP000318313">
    <property type="component" value="Chromosome"/>
</dbReference>
<dbReference type="KEGG" id="gfm:Enr17x_30170"/>
<evidence type="ECO:0000313" key="1">
    <source>
        <dbReference type="EMBL" id="QDV50972.1"/>
    </source>
</evidence>
<sequence length="50" mass="5621">MSKSETSFNVEQKAVYRDEVKRVHEDRISGGRVDQCDIDRSSGSCIDADT</sequence>
<name>A0A518ICZ0_9PLAN</name>
<keyword evidence="2" id="KW-1185">Reference proteome</keyword>
<proteinExistence type="predicted"/>
<organism evidence="1 2">
    <name type="scientific">Gimesia fumaroli</name>
    <dbReference type="NCBI Taxonomy" id="2527976"/>
    <lineage>
        <taxon>Bacteria</taxon>
        <taxon>Pseudomonadati</taxon>
        <taxon>Planctomycetota</taxon>
        <taxon>Planctomycetia</taxon>
        <taxon>Planctomycetales</taxon>
        <taxon>Planctomycetaceae</taxon>
        <taxon>Gimesia</taxon>
    </lineage>
</organism>